<dbReference type="InterPro" id="IPR043472">
    <property type="entry name" value="Macro_dom-like"/>
</dbReference>
<protein>
    <recommendedName>
        <fullName evidence="1">Microbial-type PARG catalytic domain-containing protein</fullName>
    </recommendedName>
</protein>
<dbReference type="PANTHER" id="PTHR35596:SF1">
    <property type="entry name" value="MICROBIAL-TYPE PARG CATALYTIC DOMAIN-CONTAINING PROTEIN"/>
    <property type="match status" value="1"/>
</dbReference>
<proteinExistence type="predicted"/>
<dbReference type="Pfam" id="PF10021">
    <property type="entry name" value="PARG_cat_microb"/>
    <property type="match status" value="1"/>
</dbReference>
<organism evidence="2 3">
    <name type="scientific">Exserohilum turcicum (strain 28A)</name>
    <name type="common">Northern leaf blight fungus</name>
    <name type="synonym">Setosphaeria turcica</name>
    <dbReference type="NCBI Taxonomy" id="671987"/>
    <lineage>
        <taxon>Eukaryota</taxon>
        <taxon>Fungi</taxon>
        <taxon>Dikarya</taxon>
        <taxon>Ascomycota</taxon>
        <taxon>Pezizomycotina</taxon>
        <taxon>Dothideomycetes</taxon>
        <taxon>Pleosporomycetidae</taxon>
        <taxon>Pleosporales</taxon>
        <taxon>Pleosporineae</taxon>
        <taxon>Pleosporaceae</taxon>
        <taxon>Exserohilum</taxon>
    </lineage>
</organism>
<evidence type="ECO:0000259" key="1">
    <source>
        <dbReference type="Pfam" id="PF10021"/>
    </source>
</evidence>
<dbReference type="Gene3D" id="3.40.220.10">
    <property type="entry name" value="Leucine Aminopeptidase, subunit E, domain 1"/>
    <property type="match status" value="1"/>
</dbReference>
<dbReference type="RefSeq" id="XP_008030096.1">
    <property type="nucleotide sequence ID" value="XM_008031905.1"/>
</dbReference>
<gene>
    <name evidence="2" type="ORF">SETTUDRAFT_34630</name>
</gene>
<keyword evidence="3" id="KW-1185">Reference proteome</keyword>
<dbReference type="InterPro" id="IPR019261">
    <property type="entry name" value="PARG_cat_microbial"/>
</dbReference>
<dbReference type="OrthoDB" id="9985428at2759"/>
<evidence type="ECO:0000313" key="3">
    <source>
        <dbReference type="Proteomes" id="UP000016935"/>
    </source>
</evidence>
<dbReference type="HOGENOM" id="CLU_024412_0_1_1"/>
<dbReference type="eggNOG" id="ENOG502RY71">
    <property type="taxonomic scope" value="Eukaryota"/>
</dbReference>
<dbReference type="AlphaFoldDB" id="R0I8Y9"/>
<evidence type="ECO:0000313" key="2">
    <source>
        <dbReference type="EMBL" id="EOA81861.1"/>
    </source>
</evidence>
<name>R0I8Y9_EXST2</name>
<dbReference type="InterPro" id="IPR012664">
    <property type="entry name" value="CHP02452"/>
</dbReference>
<dbReference type="EMBL" id="KB908855">
    <property type="protein sequence ID" value="EOA81861.1"/>
    <property type="molecule type" value="Genomic_DNA"/>
</dbReference>
<dbReference type="PIRSF" id="PIRSF014899">
    <property type="entry name" value="UCP014899"/>
    <property type="match status" value="1"/>
</dbReference>
<dbReference type="STRING" id="671987.R0I8Y9"/>
<dbReference type="Proteomes" id="UP000016935">
    <property type="component" value="Unassembled WGS sequence"/>
</dbReference>
<dbReference type="NCBIfam" id="TIGR02452">
    <property type="entry name" value="TIGR02452 family protein"/>
    <property type="match status" value="1"/>
</dbReference>
<feature type="domain" description="Microbial-type PARG catalytic" evidence="1">
    <location>
        <begin position="54"/>
        <end position="148"/>
    </location>
</feature>
<reference evidence="2 3" key="2">
    <citation type="journal article" date="2013" name="PLoS Genet.">
        <title>Comparative genome structure, secondary metabolite, and effector coding capacity across Cochliobolus pathogens.</title>
        <authorList>
            <person name="Condon B.J."/>
            <person name="Leng Y."/>
            <person name="Wu D."/>
            <person name="Bushley K.E."/>
            <person name="Ohm R.A."/>
            <person name="Otillar R."/>
            <person name="Martin J."/>
            <person name="Schackwitz W."/>
            <person name="Grimwood J."/>
            <person name="MohdZainudin N."/>
            <person name="Xue C."/>
            <person name="Wang R."/>
            <person name="Manning V.A."/>
            <person name="Dhillon B."/>
            <person name="Tu Z.J."/>
            <person name="Steffenson B.J."/>
            <person name="Salamov A."/>
            <person name="Sun H."/>
            <person name="Lowry S."/>
            <person name="LaButti K."/>
            <person name="Han J."/>
            <person name="Copeland A."/>
            <person name="Lindquist E."/>
            <person name="Barry K."/>
            <person name="Schmutz J."/>
            <person name="Baker S.E."/>
            <person name="Ciuffetti L.M."/>
            <person name="Grigoriev I.V."/>
            <person name="Zhong S."/>
            <person name="Turgeon B.G."/>
        </authorList>
    </citation>
    <scope>NUCLEOTIDE SEQUENCE [LARGE SCALE GENOMIC DNA]</scope>
    <source>
        <strain evidence="3">28A</strain>
    </source>
</reference>
<dbReference type="GeneID" id="19403930"/>
<reference evidence="2 3" key="1">
    <citation type="journal article" date="2012" name="PLoS Pathog.">
        <title>Diverse lifestyles and strategies of plant pathogenesis encoded in the genomes of eighteen Dothideomycetes fungi.</title>
        <authorList>
            <person name="Ohm R.A."/>
            <person name="Feau N."/>
            <person name="Henrissat B."/>
            <person name="Schoch C.L."/>
            <person name="Horwitz B.A."/>
            <person name="Barry K.W."/>
            <person name="Condon B.J."/>
            <person name="Copeland A.C."/>
            <person name="Dhillon B."/>
            <person name="Glaser F."/>
            <person name="Hesse C.N."/>
            <person name="Kosti I."/>
            <person name="LaButti K."/>
            <person name="Lindquist E.A."/>
            <person name="Lucas S."/>
            <person name="Salamov A.A."/>
            <person name="Bradshaw R.E."/>
            <person name="Ciuffetti L."/>
            <person name="Hamelin R.C."/>
            <person name="Kema G.H.J."/>
            <person name="Lawrence C."/>
            <person name="Scott J.A."/>
            <person name="Spatafora J.W."/>
            <person name="Turgeon B.G."/>
            <person name="de Wit P.J.G.M."/>
            <person name="Zhong S."/>
            <person name="Goodwin S.B."/>
            <person name="Grigoriev I.V."/>
        </authorList>
    </citation>
    <scope>NUCLEOTIDE SEQUENCE [LARGE SCALE GENOMIC DNA]</scope>
    <source>
        <strain evidence="3">28A</strain>
    </source>
</reference>
<dbReference type="PANTHER" id="PTHR35596">
    <property type="entry name" value="DUF2263 DOMAIN-CONTAINING PROTEIN"/>
    <property type="match status" value="1"/>
</dbReference>
<dbReference type="SUPFAM" id="SSF52949">
    <property type="entry name" value="Macro domain-like"/>
    <property type="match status" value="1"/>
</dbReference>
<accession>R0I8Y9</accession>
<sequence>MLSLEARRTICEDTIQRSSAIAASTPSGSLSSVFIASQLPALAKSLPGYPNAVLQTPIQVHDSDSFALARKLTNSNSSSSSSVGVLNLASDREPGGGWRYALSCTQEEALCYSSTLYATLNPAWYPWPNTGPGSCAGIVSPGVVVFRDTLDADVVELAEHERFVVVVMTVAAPCSPALSEDGEDFADEAELEDLREKVRLVLRMAAGQGVTRLVLGAMGCGAYRCPPRAVAREMKQVLEDDEFTGWFEIVTFAIYAGGAVGKRNLHVFREVFGEA</sequence>